<organism evidence="1 2">
    <name type="scientific">Brevibacterium ammoniilyticum</name>
    <dbReference type="NCBI Taxonomy" id="1046555"/>
    <lineage>
        <taxon>Bacteria</taxon>
        <taxon>Bacillati</taxon>
        <taxon>Actinomycetota</taxon>
        <taxon>Actinomycetes</taxon>
        <taxon>Micrococcales</taxon>
        <taxon>Brevibacteriaceae</taxon>
        <taxon>Brevibacterium</taxon>
    </lineage>
</organism>
<evidence type="ECO:0008006" key="3">
    <source>
        <dbReference type="Google" id="ProtNLM"/>
    </source>
</evidence>
<accession>A0ABP9TVR4</accession>
<proteinExistence type="predicted"/>
<dbReference type="Proteomes" id="UP001498935">
    <property type="component" value="Unassembled WGS sequence"/>
</dbReference>
<dbReference type="RefSeq" id="WP_342036798.1">
    <property type="nucleotide sequence ID" value="NZ_BAABBK010000001.1"/>
</dbReference>
<sequence length="302" mass="33670">MDDYPSPKAVLKAISDIARRRARSDGVNANAIIQLEYRNRLLARIFSHEEAPWVLKGGTSTLIRLPDARTTKDIDLLHEGGSLESAVEELRDAAERDLGDYFRFTLRTVGPLVGGEERSSPNGAALSFEVTCGPTQLNRISVDLVVSQNPLVGDVETRLPPSAPHMPRLPHSLYRLYPLDDHVADKACAMVELHVDQRPSTRSKDLVDIVTFASTQSFHQRTLRRAITAEANFRGLSDRGFAERIPADQWALQYATAAARIPHCRRHPSVDDAVSLVRSFIDEALADDSKSRTWNPQKLSWD</sequence>
<evidence type="ECO:0000313" key="2">
    <source>
        <dbReference type="Proteomes" id="UP001498935"/>
    </source>
</evidence>
<evidence type="ECO:0000313" key="1">
    <source>
        <dbReference type="EMBL" id="GAA5339028.1"/>
    </source>
</evidence>
<gene>
    <name evidence="1" type="ORF">KACC15558_00680</name>
</gene>
<dbReference type="EMBL" id="BAABNP010000001">
    <property type="protein sequence ID" value="GAA5339028.1"/>
    <property type="molecule type" value="Genomic_DNA"/>
</dbReference>
<protein>
    <recommendedName>
        <fullName evidence="3">Nucleotidyl transferase AbiEii/AbiGii toxin family protein</fullName>
    </recommendedName>
</protein>
<reference evidence="1 2" key="1">
    <citation type="submission" date="2024-02" db="EMBL/GenBank/DDBJ databases">
        <title>Characterization of antibiotic resistant novel bacterial strains and their environmental applications.</title>
        <authorList>
            <person name="Manzoor S."/>
            <person name="Abbas S."/>
            <person name="Arshad M."/>
            <person name="Li W.J."/>
            <person name="Ahmed I."/>
        </authorList>
    </citation>
    <scope>NUCLEOTIDE SEQUENCE [LARGE SCALE GENOMIC DNA]</scope>
    <source>
        <strain evidence="1 2">KACC 15558</strain>
    </source>
</reference>
<dbReference type="InterPro" id="IPR014942">
    <property type="entry name" value="AbiEii"/>
</dbReference>
<dbReference type="Pfam" id="PF08843">
    <property type="entry name" value="AbiEii"/>
    <property type="match status" value="1"/>
</dbReference>
<comment type="caution">
    <text evidence="1">The sequence shown here is derived from an EMBL/GenBank/DDBJ whole genome shotgun (WGS) entry which is preliminary data.</text>
</comment>
<keyword evidence="2" id="KW-1185">Reference proteome</keyword>
<name>A0ABP9TVR4_9MICO</name>